<sequence>MSTDVKTLRVLVVEDHKFQQKIIVQALRIIGIEQIEVAENGLEALNILRAKAPINIVLCDLDLPKMDGILLIQKMKTKAPEAAIIISSAKDSSLIRAVEDIAKNHNLNLLGSLPKPVSIELLDELINNYWNQIVQKEYEHLDVPITAAMLERAMNENQFELYFQPKVELKTGRLKSAEGLARWNHPELGTISPRAFIPMLESSRLIDRFTMLLMDQALDQVHAWKDQGRSISVAINISPLMLDNSQLADHILKKTVSRNISPSLLTLEITETGLIENMDAALVSLVRLKMFGFSLSIDDFGIGYSSMEQLSRIPFSELKIDRSFVHNASQNKKLKAIVEANIFLARNLNLKTVAEGIETLEDWWLLSDMKCDFAQGYFIASPMPASELNTWEARWKSKNPSIDETE</sequence>
<dbReference type="Pfam" id="PF00563">
    <property type="entry name" value="EAL"/>
    <property type="match status" value="1"/>
</dbReference>
<name>A0AA90NV37_9GAMM</name>
<dbReference type="Gene3D" id="3.40.50.2300">
    <property type="match status" value="1"/>
</dbReference>
<dbReference type="SUPFAM" id="SSF52172">
    <property type="entry name" value="CheY-like"/>
    <property type="match status" value="1"/>
</dbReference>
<dbReference type="AlphaFoldDB" id="A0AA90NV37"/>
<dbReference type="EC" id="3.1.4.52" evidence="4"/>
<dbReference type="GO" id="GO:0071111">
    <property type="term" value="F:cyclic-guanylate-specific phosphodiesterase activity"/>
    <property type="evidence" value="ECO:0007669"/>
    <property type="project" value="UniProtKB-EC"/>
</dbReference>
<dbReference type="SMART" id="SM00448">
    <property type="entry name" value="REC"/>
    <property type="match status" value="1"/>
</dbReference>
<proteinExistence type="predicted"/>
<keyword evidence="5" id="KW-1185">Reference proteome</keyword>
<dbReference type="CDD" id="cd01948">
    <property type="entry name" value="EAL"/>
    <property type="match status" value="1"/>
</dbReference>
<dbReference type="PANTHER" id="PTHR33121">
    <property type="entry name" value="CYCLIC DI-GMP PHOSPHODIESTERASE PDEF"/>
    <property type="match status" value="1"/>
</dbReference>
<keyword evidence="4" id="KW-0378">Hydrolase</keyword>
<dbReference type="GO" id="GO:0000160">
    <property type="term" value="P:phosphorelay signal transduction system"/>
    <property type="evidence" value="ECO:0007669"/>
    <property type="project" value="InterPro"/>
</dbReference>
<dbReference type="Gene3D" id="3.20.20.450">
    <property type="entry name" value="EAL domain"/>
    <property type="match status" value="1"/>
</dbReference>
<accession>A0AA90NV37</accession>
<evidence type="ECO:0000259" key="3">
    <source>
        <dbReference type="PROSITE" id="PS50883"/>
    </source>
</evidence>
<dbReference type="SUPFAM" id="SSF141868">
    <property type="entry name" value="EAL domain-like"/>
    <property type="match status" value="1"/>
</dbReference>
<dbReference type="EMBL" id="JASXSV010000016">
    <property type="protein sequence ID" value="MDP0589582.1"/>
    <property type="molecule type" value="Genomic_DNA"/>
</dbReference>
<feature type="domain" description="Response regulatory" evidence="2">
    <location>
        <begin position="9"/>
        <end position="130"/>
    </location>
</feature>
<dbReference type="InterPro" id="IPR001633">
    <property type="entry name" value="EAL_dom"/>
</dbReference>
<comment type="caution">
    <text evidence="4">The sequence shown here is derived from an EMBL/GenBank/DDBJ whole genome shotgun (WGS) entry which is preliminary data.</text>
</comment>
<dbReference type="InterPro" id="IPR050706">
    <property type="entry name" value="Cyclic-di-GMP_PDE-like"/>
</dbReference>
<reference evidence="4 5" key="1">
    <citation type="journal article" date="2023" name="bioRxiv">
        <title>An intranuclear bacterial parasite of deep-sea mussels expresses apoptosis inhibitors acquired from its host.</title>
        <authorList>
            <person name="Gonzalez Porras M.A."/>
            <person name="Assie A."/>
            <person name="Tietjen M."/>
            <person name="Violette M."/>
            <person name="Kleiner M."/>
            <person name="Gruber-Vodicka H."/>
            <person name="Dubilier N."/>
            <person name="Leisch N."/>
        </authorList>
    </citation>
    <scope>NUCLEOTIDE SEQUENCE [LARGE SCALE GENOMIC DNA]</scope>
    <source>
        <strain evidence="4">IAP13</strain>
    </source>
</reference>
<evidence type="ECO:0000313" key="4">
    <source>
        <dbReference type="EMBL" id="MDP0589582.1"/>
    </source>
</evidence>
<feature type="modified residue" description="4-aspartylphosphate" evidence="1">
    <location>
        <position position="60"/>
    </location>
</feature>
<feature type="domain" description="EAL" evidence="3">
    <location>
        <begin position="143"/>
        <end position="396"/>
    </location>
</feature>
<dbReference type="Pfam" id="PF00072">
    <property type="entry name" value="Response_reg"/>
    <property type="match status" value="1"/>
</dbReference>
<dbReference type="PANTHER" id="PTHR33121:SF79">
    <property type="entry name" value="CYCLIC DI-GMP PHOSPHODIESTERASE PDED-RELATED"/>
    <property type="match status" value="1"/>
</dbReference>
<evidence type="ECO:0000313" key="5">
    <source>
        <dbReference type="Proteomes" id="UP001178148"/>
    </source>
</evidence>
<dbReference type="InterPro" id="IPR001789">
    <property type="entry name" value="Sig_transdc_resp-reg_receiver"/>
</dbReference>
<dbReference type="PROSITE" id="PS50110">
    <property type="entry name" value="RESPONSE_REGULATORY"/>
    <property type="match status" value="1"/>
</dbReference>
<dbReference type="InterPro" id="IPR011006">
    <property type="entry name" value="CheY-like_superfamily"/>
</dbReference>
<organism evidence="4 5">
    <name type="scientific">Candidatus Endonucleibacter bathymodioli</name>
    <dbReference type="NCBI Taxonomy" id="539814"/>
    <lineage>
        <taxon>Bacteria</taxon>
        <taxon>Pseudomonadati</taxon>
        <taxon>Pseudomonadota</taxon>
        <taxon>Gammaproteobacteria</taxon>
        <taxon>Oceanospirillales</taxon>
        <taxon>Endozoicomonadaceae</taxon>
        <taxon>Candidatus Endonucleibacter</taxon>
    </lineage>
</organism>
<dbReference type="SMART" id="SM00052">
    <property type="entry name" value="EAL"/>
    <property type="match status" value="1"/>
</dbReference>
<keyword evidence="1" id="KW-0597">Phosphoprotein</keyword>
<dbReference type="PROSITE" id="PS50883">
    <property type="entry name" value="EAL"/>
    <property type="match status" value="1"/>
</dbReference>
<evidence type="ECO:0000256" key="1">
    <source>
        <dbReference type="PROSITE-ProRule" id="PRU00169"/>
    </source>
</evidence>
<dbReference type="InterPro" id="IPR035919">
    <property type="entry name" value="EAL_sf"/>
</dbReference>
<protein>
    <submittedName>
        <fullName evidence="4">EAL domain-containing response regulator</fullName>
        <ecNumber evidence="4">3.1.4.52</ecNumber>
    </submittedName>
</protein>
<gene>
    <name evidence="4" type="ORF">QS748_10495</name>
</gene>
<dbReference type="Proteomes" id="UP001178148">
    <property type="component" value="Unassembled WGS sequence"/>
</dbReference>
<evidence type="ECO:0000259" key="2">
    <source>
        <dbReference type="PROSITE" id="PS50110"/>
    </source>
</evidence>